<accession>A0ABT4IFN9</accession>
<dbReference type="RefSeq" id="WP_268924234.1">
    <property type="nucleotide sequence ID" value="NZ_JAPTGB010000003.1"/>
</dbReference>
<dbReference type="PANTHER" id="PTHR46268">
    <property type="entry name" value="STRESS RESPONSE PROTEIN NHAX"/>
    <property type="match status" value="1"/>
</dbReference>
<dbReference type="EMBL" id="JAPTGB010000003">
    <property type="protein sequence ID" value="MCZ0860010.1"/>
    <property type="molecule type" value="Genomic_DNA"/>
</dbReference>
<evidence type="ECO:0000259" key="2">
    <source>
        <dbReference type="Pfam" id="PF00582"/>
    </source>
</evidence>
<dbReference type="Gene3D" id="3.40.50.620">
    <property type="entry name" value="HUPs"/>
    <property type="match status" value="1"/>
</dbReference>
<proteinExistence type="inferred from homology"/>
<dbReference type="SUPFAM" id="SSF52402">
    <property type="entry name" value="Adenine nucleotide alpha hydrolases-like"/>
    <property type="match status" value="1"/>
</dbReference>
<gene>
    <name evidence="3" type="ORF">O0S10_02050</name>
</gene>
<keyword evidence="4" id="KW-1185">Reference proteome</keyword>
<feature type="domain" description="UspA" evidence="2">
    <location>
        <begin position="1"/>
        <end position="137"/>
    </location>
</feature>
<dbReference type="Pfam" id="PF00582">
    <property type="entry name" value="Usp"/>
    <property type="match status" value="1"/>
</dbReference>
<evidence type="ECO:0000313" key="4">
    <source>
        <dbReference type="Proteomes" id="UP001141422"/>
    </source>
</evidence>
<dbReference type="PANTHER" id="PTHR46268:SF15">
    <property type="entry name" value="UNIVERSAL STRESS PROTEIN HP_0031"/>
    <property type="match status" value="1"/>
</dbReference>
<reference evidence="3" key="1">
    <citation type="submission" date="2022-12" db="EMBL/GenBank/DDBJ databases">
        <title>Isolation and characterisation of novel Methanocorpusculum spp. from native Australian herbivores indicates the genus is ancestrally host-associated.</title>
        <authorList>
            <person name="Volmer J.G."/>
            <person name="Soo R.M."/>
            <person name="Evans P.N."/>
            <person name="Hoedt E.C."/>
            <person name="Astorga Alsina A.L."/>
            <person name="Woodcroft B.J."/>
            <person name="Tyson G.W."/>
            <person name="Hugenholtz P."/>
            <person name="Morrison M."/>
        </authorList>
    </citation>
    <scope>NUCLEOTIDE SEQUENCE</scope>
    <source>
        <strain evidence="3">MG</strain>
    </source>
</reference>
<evidence type="ECO:0000313" key="3">
    <source>
        <dbReference type="EMBL" id="MCZ0860010.1"/>
    </source>
</evidence>
<evidence type="ECO:0000256" key="1">
    <source>
        <dbReference type="ARBA" id="ARBA00008791"/>
    </source>
</evidence>
<dbReference type="CDD" id="cd00293">
    <property type="entry name" value="USP-like"/>
    <property type="match status" value="1"/>
</dbReference>
<dbReference type="PRINTS" id="PR01438">
    <property type="entry name" value="UNVRSLSTRESS"/>
</dbReference>
<comment type="similarity">
    <text evidence="1">Belongs to the universal stress protein A family.</text>
</comment>
<dbReference type="InterPro" id="IPR014729">
    <property type="entry name" value="Rossmann-like_a/b/a_fold"/>
</dbReference>
<dbReference type="PIRSF" id="PIRSF006276">
    <property type="entry name" value="UspA"/>
    <property type="match status" value="1"/>
</dbReference>
<protein>
    <submittedName>
        <fullName evidence="3">Universal stress protein</fullName>
    </submittedName>
</protein>
<comment type="caution">
    <text evidence="3">The sequence shown here is derived from an EMBL/GenBank/DDBJ whole genome shotgun (WGS) entry which is preliminary data.</text>
</comment>
<name>A0ABT4IFN9_9EURY</name>
<organism evidence="3 4">
    <name type="scientific">Methanocorpusculum petauri</name>
    <dbReference type="NCBI Taxonomy" id="3002863"/>
    <lineage>
        <taxon>Archaea</taxon>
        <taxon>Methanobacteriati</taxon>
        <taxon>Methanobacteriota</taxon>
        <taxon>Stenosarchaea group</taxon>
        <taxon>Methanomicrobia</taxon>
        <taxon>Methanomicrobiales</taxon>
        <taxon>Methanocorpusculaceae</taxon>
        <taxon>Methanocorpusculum</taxon>
    </lineage>
</organism>
<dbReference type="InterPro" id="IPR006015">
    <property type="entry name" value="Universal_stress_UspA"/>
</dbReference>
<dbReference type="InterPro" id="IPR006016">
    <property type="entry name" value="UspA"/>
</dbReference>
<sequence>MFSRILVALDGSEISRIAYSRALEFAKESNAELHAIAVVNSPHMWKDDSPANQTRSETDAKMLLDELEEIAKEAEVSFTPHLVSGHPGDRIVSTADEMDADLIVVGSLGKSHLDRLLLGSVSAYVTQYSMRNIMVIRG</sequence>
<dbReference type="Proteomes" id="UP001141422">
    <property type="component" value="Unassembled WGS sequence"/>
</dbReference>